<dbReference type="Gene3D" id="2.60.120.380">
    <property type="match status" value="1"/>
</dbReference>
<dbReference type="Pfam" id="PF17164">
    <property type="entry name" value="DUF5122"/>
    <property type="match status" value="3"/>
</dbReference>
<sequence length="212" mass="23267">MHNLAVVRLNEDGTFDNTYGDNGVTTARLEDGSDYSEDIVLQDDGKVIIAGYSVRETEYNLAMARFDTNGKLVSTFGVDGMVSTDFNQHEDYGTAITLQPDSKIILAGYSYAPTGGSEVIVVRYDNVILGTEDFQNVKFKLFPNPANSQITVQLSDASTSYKLEIYDVSGKKVYASEIQNTANINVSDFAFGAYLVKLTSNNNSSVVRFVKQ</sequence>
<feature type="domain" description="Secretion system C-terminal sorting" evidence="2">
    <location>
        <begin position="141"/>
        <end position="208"/>
    </location>
</feature>
<keyword evidence="4" id="KW-1185">Reference proteome</keyword>
<reference evidence="3" key="1">
    <citation type="submission" date="2021-09" db="EMBL/GenBank/DDBJ databases">
        <title>Genome of Aequorivita sp. strain F64183.</title>
        <authorList>
            <person name="Wang Y."/>
        </authorList>
    </citation>
    <scope>NUCLEOTIDE SEQUENCE</scope>
    <source>
        <strain evidence="3">F64183</strain>
    </source>
</reference>
<accession>A0A9X1U527</accession>
<dbReference type="InterPro" id="IPR026444">
    <property type="entry name" value="Secre_tail"/>
</dbReference>
<proteinExistence type="predicted"/>
<dbReference type="Gene3D" id="2.80.10.50">
    <property type="match status" value="1"/>
</dbReference>
<gene>
    <name evidence="3" type="ORF">K8344_01325</name>
</gene>
<comment type="caution">
    <text evidence="3">The sequence shown here is derived from an EMBL/GenBank/DDBJ whole genome shotgun (WGS) entry which is preliminary data.</text>
</comment>
<protein>
    <submittedName>
        <fullName evidence="3">T9SS type A sorting domain-containing protein</fullName>
    </submittedName>
</protein>
<dbReference type="NCBIfam" id="TIGR02608">
    <property type="entry name" value="delta_60_rpt"/>
    <property type="match status" value="3"/>
</dbReference>
<evidence type="ECO:0000313" key="4">
    <source>
        <dbReference type="Proteomes" id="UP001139462"/>
    </source>
</evidence>
<dbReference type="EMBL" id="JAIRBB010000001">
    <property type="protein sequence ID" value="MCG2429747.1"/>
    <property type="molecule type" value="Genomic_DNA"/>
</dbReference>
<organism evidence="3 4">
    <name type="scientific">Aequorivita xiaoshiensis</name>
    <dbReference type="NCBI Taxonomy" id="2874476"/>
    <lineage>
        <taxon>Bacteria</taxon>
        <taxon>Pseudomonadati</taxon>
        <taxon>Bacteroidota</taxon>
        <taxon>Flavobacteriia</taxon>
        <taxon>Flavobacteriales</taxon>
        <taxon>Flavobacteriaceae</taxon>
        <taxon>Aequorivita</taxon>
    </lineage>
</organism>
<dbReference type="AlphaFoldDB" id="A0A9X1U527"/>
<dbReference type="RefSeq" id="WP_338144582.1">
    <property type="nucleotide sequence ID" value="NZ_JAIRBB010000001.1"/>
</dbReference>
<keyword evidence="1" id="KW-0732">Signal</keyword>
<evidence type="ECO:0000256" key="1">
    <source>
        <dbReference type="ARBA" id="ARBA00022729"/>
    </source>
</evidence>
<evidence type="ECO:0000259" key="2">
    <source>
        <dbReference type="Pfam" id="PF18962"/>
    </source>
</evidence>
<dbReference type="SUPFAM" id="SSF63829">
    <property type="entry name" value="Calcium-dependent phosphotriesterase"/>
    <property type="match status" value="1"/>
</dbReference>
<dbReference type="InterPro" id="IPR013431">
    <property type="entry name" value="Delta_60_rpt"/>
</dbReference>
<dbReference type="Proteomes" id="UP001139462">
    <property type="component" value="Unassembled WGS sequence"/>
</dbReference>
<dbReference type="Pfam" id="PF18962">
    <property type="entry name" value="Por_Secre_tail"/>
    <property type="match status" value="1"/>
</dbReference>
<dbReference type="NCBIfam" id="TIGR04183">
    <property type="entry name" value="Por_Secre_tail"/>
    <property type="match status" value="1"/>
</dbReference>
<name>A0A9X1U527_9FLAO</name>
<evidence type="ECO:0000313" key="3">
    <source>
        <dbReference type="EMBL" id="MCG2429747.1"/>
    </source>
</evidence>